<dbReference type="InterPro" id="IPR044922">
    <property type="entry name" value="DUF2063_N_sf"/>
</dbReference>
<feature type="domain" description="Putative DNA-binding" evidence="1">
    <location>
        <begin position="18"/>
        <end position="107"/>
    </location>
</feature>
<protein>
    <submittedName>
        <fullName evidence="2">Putative DNA-binding domain-containing protein</fullName>
    </submittedName>
</protein>
<dbReference type="InterPro" id="IPR018640">
    <property type="entry name" value="DUF2063"/>
</dbReference>
<name>A0A1H4JJG3_9HYPH</name>
<dbReference type="EMBL" id="FNSL01000001">
    <property type="protein sequence ID" value="SEB46450.1"/>
    <property type="molecule type" value="Genomic_DNA"/>
</dbReference>
<proteinExistence type="predicted"/>
<dbReference type="RefSeq" id="WP_090327803.1">
    <property type="nucleotide sequence ID" value="NZ_FNSL01000001.1"/>
</dbReference>
<gene>
    <name evidence="2" type="ORF">SAMN05216452_1438</name>
</gene>
<keyword evidence="3" id="KW-1185">Reference proteome</keyword>
<evidence type="ECO:0000313" key="2">
    <source>
        <dbReference type="EMBL" id="SEB46450.1"/>
    </source>
</evidence>
<keyword evidence="2" id="KW-0238">DNA-binding</keyword>
<dbReference type="Gene3D" id="1.10.150.690">
    <property type="entry name" value="DUF2063"/>
    <property type="match status" value="1"/>
</dbReference>
<accession>A0A1H4JJG3</accession>
<dbReference type="GO" id="GO:0003677">
    <property type="term" value="F:DNA binding"/>
    <property type="evidence" value="ECO:0007669"/>
    <property type="project" value="UniProtKB-KW"/>
</dbReference>
<evidence type="ECO:0000259" key="1">
    <source>
        <dbReference type="Pfam" id="PF09836"/>
    </source>
</evidence>
<sequence>MRSTPDLVAANASTAYDDAFGSVLLDPERATPRGVTGPHGKAADKRFNVYRNNVTHSLVAALTEIFPAVARILGEENFRMIARDFLRAHPPRSRLVFEYGHDFADFLAGFAPIRHLKYLPDVARLERAWLDAYHAADRTPLTADDLGALPPEALATALFTPHPAARLVSSDYAVYTIFIAHREGPMPERINAGIAEAALVTRPSLNVEVRRLDRGQFLFLKTLSQGAPLQNAAGLALESQPDFDLQAAIALTIESGAFEGCRAGNDIDEKD</sequence>
<organism evidence="2 3">
    <name type="scientific">Nitratireductor aquibiodomus</name>
    <dbReference type="NCBI Taxonomy" id="204799"/>
    <lineage>
        <taxon>Bacteria</taxon>
        <taxon>Pseudomonadati</taxon>
        <taxon>Pseudomonadota</taxon>
        <taxon>Alphaproteobacteria</taxon>
        <taxon>Hyphomicrobiales</taxon>
        <taxon>Phyllobacteriaceae</taxon>
        <taxon>Nitratireductor</taxon>
    </lineage>
</organism>
<dbReference type="AlphaFoldDB" id="A0A1H4JJG3"/>
<dbReference type="Proteomes" id="UP000199064">
    <property type="component" value="Unassembled WGS sequence"/>
</dbReference>
<evidence type="ECO:0000313" key="3">
    <source>
        <dbReference type="Proteomes" id="UP000199064"/>
    </source>
</evidence>
<dbReference type="Pfam" id="PF09836">
    <property type="entry name" value="DUF2063"/>
    <property type="match status" value="1"/>
</dbReference>
<reference evidence="3" key="1">
    <citation type="submission" date="2016-10" db="EMBL/GenBank/DDBJ databases">
        <authorList>
            <person name="Varghese N."/>
            <person name="Submissions S."/>
        </authorList>
    </citation>
    <scope>NUCLEOTIDE SEQUENCE [LARGE SCALE GENOMIC DNA]</scope>
    <source>
        <strain evidence="3">ES.061</strain>
    </source>
</reference>